<evidence type="ECO:0000313" key="2">
    <source>
        <dbReference type="Proteomes" id="UP000603200"/>
    </source>
</evidence>
<keyword evidence="2" id="KW-1185">Reference proteome</keyword>
<proteinExistence type="predicted"/>
<dbReference type="EMBL" id="BOMN01000016">
    <property type="protein sequence ID" value="GIE18210.1"/>
    <property type="molecule type" value="Genomic_DNA"/>
</dbReference>
<sequence>MNPGEEQPRNRGFLADLDEQGRFTSVVFFSDTQPAGSGMSIAFSGFGTPAGIRAPSADETVDGEAYLMVLIEIGLSF</sequence>
<evidence type="ECO:0000313" key="1">
    <source>
        <dbReference type="EMBL" id="GIE18210.1"/>
    </source>
</evidence>
<comment type="caution">
    <text evidence="1">The sequence shown here is derived from an EMBL/GenBank/DDBJ whole genome shotgun (WGS) entry which is preliminary data.</text>
</comment>
<dbReference type="RefSeq" id="WP_203835486.1">
    <property type="nucleotide sequence ID" value="NZ_BAAATV010000004.1"/>
</dbReference>
<dbReference type="Proteomes" id="UP000603200">
    <property type="component" value="Unassembled WGS sequence"/>
</dbReference>
<name>A0ABQ3ZHZ0_9ACTN</name>
<organism evidence="1 2">
    <name type="scientific">Winogradskya humida</name>
    <dbReference type="NCBI Taxonomy" id="113566"/>
    <lineage>
        <taxon>Bacteria</taxon>
        <taxon>Bacillati</taxon>
        <taxon>Actinomycetota</taxon>
        <taxon>Actinomycetes</taxon>
        <taxon>Micromonosporales</taxon>
        <taxon>Micromonosporaceae</taxon>
        <taxon>Winogradskya</taxon>
    </lineage>
</organism>
<gene>
    <name evidence="1" type="ORF">Ahu01nite_013120</name>
</gene>
<accession>A0ABQ3ZHZ0</accession>
<protein>
    <submittedName>
        <fullName evidence="1">Uncharacterized protein</fullName>
    </submittedName>
</protein>
<reference evidence="1 2" key="1">
    <citation type="submission" date="2021-01" db="EMBL/GenBank/DDBJ databases">
        <title>Whole genome shotgun sequence of Actinoplanes humidus NBRC 14915.</title>
        <authorList>
            <person name="Komaki H."/>
            <person name="Tamura T."/>
        </authorList>
    </citation>
    <scope>NUCLEOTIDE SEQUENCE [LARGE SCALE GENOMIC DNA]</scope>
    <source>
        <strain evidence="1 2">NBRC 14915</strain>
    </source>
</reference>